<dbReference type="Proteomes" id="UP000179642">
    <property type="component" value="Unassembled WGS sequence"/>
</dbReference>
<organism evidence="1 2">
    <name type="scientific">Streptomyces monashensis</name>
    <dbReference type="NCBI Taxonomy" id="1678012"/>
    <lineage>
        <taxon>Bacteria</taxon>
        <taxon>Bacillati</taxon>
        <taxon>Actinomycetota</taxon>
        <taxon>Actinomycetes</taxon>
        <taxon>Kitasatosporales</taxon>
        <taxon>Streptomycetaceae</taxon>
        <taxon>Streptomyces</taxon>
    </lineage>
</organism>
<protein>
    <submittedName>
        <fullName evidence="1">Uncharacterized protein</fullName>
    </submittedName>
</protein>
<evidence type="ECO:0000313" key="1">
    <source>
        <dbReference type="EMBL" id="OIK05575.1"/>
    </source>
</evidence>
<reference evidence="1 2" key="1">
    <citation type="submission" date="2016-10" db="EMBL/GenBank/DDBJ databases">
        <title>Genome sequence of Streptomyces sp. MUSC 1.</title>
        <authorList>
            <person name="Lee L.-H."/>
            <person name="Ser H.-L."/>
            <person name="Law J.W.-F."/>
        </authorList>
    </citation>
    <scope>NUCLEOTIDE SEQUENCE [LARGE SCALE GENOMIC DNA]</scope>
    <source>
        <strain evidence="1 2">MUSC 1</strain>
    </source>
</reference>
<accession>A0A1S2QJL4</accession>
<name>A0A1S2QJL4_9ACTN</name>
<dbReference type="AlphaFoldDB" id="A0A1S2QJL4"/>
<sequence length="142" mass="15403">MATAEGIKGRGRVTVFSLFGPVFGYATTLVDDQQLAYVGPLTPGVGWRLLWRMAERCHNDGATETRKAEWIVSQASRAFICGSGVVVKLSDADWEMEAGGWSVELSGSWCNQDVLVTGNLTVPALTDEQTAPKPTCYPQYAD</sequence>
<comment type="caution">
    <text evidence="1">The sequence shown here is derived from an EMBL/GenBank/DDBJ whole genome shotgun (WGS) entry which is preliminary data.</text>
</comment>
<keyword evidence="2" id="KW-1185">Reference proteome</keyword>
<proteinExistence type="predicted"/>
<dbReference type="OrthoDB" id="4222085at2"/>
<dbReference type="RefSeq" id="WP_071380742.1">
    <property type="nucleotide sequence ID" value="NZ_MLYO01000019.1"/>
</dbReference>
<gene>
    <name evidence="1" type="ORF">BIV23_11765</name>
</gene>
<evidence type="ECO:0000313" key="2">
    <source>
        <dbReference type="Proteomes" id="UP000179642"/>
    </source>
</evidence>
<dbReference type="EMBL" id="MLYO01000019">
    <property type="protein sequence ID" value="OIK05575.1"/>
    <property type="molecule type" value="Genomic_DNA"/>
</dbReference>